<protein>
    <recommendedName>
        <fullName evidence="1">Hint domain-containing protein</fullName>
    </recommendedName>
</protein>
<dbReference type="InterPro" id="IPR036844">
    <property type="entry name" value="Hint_dom_sf"/>
</dbReference>
<proteinExistence type="predicted"/>
<dbReference type="SUPFAM" id="SSF51294">
    <property type="entry name" value="Hedgehog/intein (Hint) domain"/>
    <property type="match status" value="1"/>
</dbReference>
<name>X1AZ49_9ZZZZ</name>
<comment type="caution">
    <text evidence="2">The sequence shown here is derived from an EMBL/GenBank/DDBJ whole genome shotgun (WGS) entry which is preliminary data.</text>
</comment>
<reference evidence="2" key="1">
    <citation type="journal article" date="2014" name="Front. Microbiol.">
        <title>High frequency of phylogenetically diverse reductive dehalogenase-homologous genes in deep subseafloor sedimentary metagenomes.</title>
        <authorList>
            <person name="Kawai M."/>
            <person name="Futagami T."/>
            <person name="Toyoda A."/>
            <person name="Takaki Y."/>
            <person name="Nishi S."/>
            <person name="Hori S."/>
            <person name="Arai W."/>
            <person name="Tsubouchi T."/>
            <person name="Morono Y."/>
            <person name="Uchiyama I."/>
            <person name="Ito T."/>
            <person name="Fujiyama A."/>
            <person name="Inagaki F."/>
            <person name="Takami H."/>
        </authorList>
    </citation>
    <scope>NUCLEOTIDE SEQUENCE</scope>
    <source>
        <strain evidence="2">Expedition CK06-06</strain>
    </source>
</reference>
<dbReference type="InterPro" id="IPR030934">
    <property type="entry name" value="Intein_C"/>
</dbReference>
<evidence type="ECO:0000313" key="2">
    <source>
        <dbReference type="EMBL" id="GAG65016.1"/>
    </source>
</evidence>
<dbReference type="InterPro" id="IPR006141">
    <property type="entry name" value="Intein_N"/>
</dbReference>
<sequence length="339" mass="38859">MNKDIITSGELIYYAHELSKDFDELLIIPISDIHYGNPLFSKKHLMRTLKFLEKPNAYGFLNGDLCLSPKTRVLKGNLTYAELGNVKVGDELIGVTEDSLPRGRGVVHTNVISGRNRYADTFKVRLEDETEFIVTPEHLWLVRDNHKQPRDRWYWARTDKLSIGDSLLKVFPVWDTPNDWETGYIAGLLDGEGSICLREGSEWRARQLAFSQQEGLVMSYFEDYLRKHNISYQKNKTTPQGRMRDTFGILIRTDAPKLLGMTQPQRLAGKAYKFVEKKLNKATGIKIVDIQPYKRTEVRTIQTDCHTFIAEGVATHNCESTLRTSKGEIFEQVGSPEKQ</sequence>
<dbReference type="AlphaFoldDB" id="X1AZ49"/>
<dbReference type="PROSITE" id="PS50818">
    <property type="entry name" value="INTEIN_C_TER"/>
    <property type="match status" value="1"/>
</dbReference>
<dbReference type="GO" id="GO:0016539">
    <property type="term" value="P:intein-mediated protein splicing"/>
    <property type="evidence" value="ECO:0007669"/>
    <property type="project" value="InterPro"/>
</dbReference>
<organism evidence="2">
    <name type="scientific">marine sediment metagenome</name>
    <dbReference type="NCBI Taxonomy" id="412755"/>
    <lineage>
        <taxon>unclassified sequences</taxon>
        <taxon>metagenomes</taxon>
        <taxon>ecological metagenomes</taxon>
    </lineage>
</organism>
<dbReference type="Gene3D" id="2.170.16.10">
    <property type="entry name" value="Hedgehog/Intein (Hint) domain"/>
    <property type="match status" value="1"/>
</dbReference>
<feature type="non-terminal residue" evidence="2">
    <location>
        <position position="339"/>
    </location>
</feature>
<dbReference type="SMART" id="SM00306">
    <property type="entry name" value="HintN"/>
    <property type="match status" value="1"/>
</dbReference>
<dbReference type="PROSITE" id="PS50817">
    <property type="entry name" value="INTEIN_N_TER"/>
    <property type="match status" value="1"/>
</dbReference>
<feature type="domain" description="Hint" evidence="1">
    <location>
        <begin position="64"/>
        <end position="171"/>
    </location>
</feature>
<evidence type="ECO:0000259" key="1">
    <source>
        <dbReference type="SMART" id="SM00306"/>
    </source>
</evidence>
<gene>
    <name evidence="2" type="ORF">S01H4_07848</name>
</gene>
<dbReference type="InterPro" id="IPR003587">
    <property type="entry name" value="Hint_dom_N"/>
</dbReference>
<dbReference type="EMBL" id="BART01002618">
    <property type="protein sequence ID" value="GAG65016.1"/>
    <property type="molecule type" value="Genomic_DNA"/>
</dbReference>
<accession>X1AZ49</accession>